<dbReference type="InterPro" id="IPR006089">
    <property type="entry name" value="Acyl-CoA_DH_CS"/>
</dbReference>
<evidence type="ECO:0000256" key="2">
    <source>
        <dbReference type="ARBA" id="ARBA00009347"/>
    </source>
</evidence>
<name>A0ABS8QKQ6_9BACI</name>
<dbReference type="InterPro" id="IPR009100">
    <property type="entry name" value="AcylCoA_DH/oxidase_NM_dom_sf"/>
</dbReference>
<organism evidence="9 10">
    <name type="scientific">Neobacillus sedimentimangrovi</name>
    <dbReference type="NCBI Taxonomy" id="2699460"/>
    <lineage>
        <taxon>Bacteria</taxon>
        <taxon>Bacillati</taxon>
        <taxon>Bacillota</taxon>
        <taxon>Bacilli</taxon>
        <taxon>Bacillales</taxon>
        <taxon>Bacillaceae</taxon>
        <taxon>Neobacillus</taxon>
    </lineage>
</organism>
<feature type="domain" description="Acyl-CoA dehydrogenase/oxidase C-terminal" evidence="6">
    <location>
        <begin position="229"/>
        <end position="376"/>
    </location>
</feature>
<dbReference type="SUPFAM" id="SSF56645">
    <property type="entry name" value="Acyl-CoA dehydrogenase NM domain-like"/>
    <property type="match status" value="1"/>
</dbReference>
<keyword evidence="10" id="KW-1185">Reference proteome</keyword>
<sequence>MNFKLSEEHEMIRKMVRDFAENEVAPTAAERDEEERFDREIFSKMAELGLTGIPWPEEYGGIGSDYLAYCIAVEELSRVDASVGVTLSAHTSLASWPIYKFGSEEQKQKYLRPLAEGSKIGAYGLTEPGSGSDAGGMRTTARLEGDHYILNGSKIFITNGGEADIYVVFALTDPASRHKGTTAFIIEKDFPGFSVGKKEKKLGIRSSPTTEIIFEDCKVPVENRLGQEGEGFKIAMMTLDGGRNGIAAQAVGIAQGALDASIAYAKERHQFGKPIVANQGISFKLADMATSVEASRLLTYQAAWLESNGLPYGKESAMSKLLAGDTAMKVTTEAVQIFGGYGYTKDYPVERFMRDAKITQIYEGTQEIQRLVISRMLTK</sequence>
<protein>
    <submittedName>
        <fullName evidence="9">Acyl-CoA dehydrogenase</fullName>
    </submittedName>
</protein>
<evidence type="ECO:0000259" key="6">
    <source>
        <dbReference type="Pfam" id="PF00441"/>
    </source>
</evidence>
<dbReference type="SUPFAM" id="SSF47203">
    <property type="entry name" value="Acyl-CoA dehydrogenase C-terminal domain-like"/>
    <property type="match status" value="1"/>
</dbReference>
<evidence type="ECO:0000259" key="8">
    <source>
        <dbReference type="Pfam" id="PF02771"/>
    </source>
</evidence>
<dbReference type="Pfam" id="PF02770">
    <property type="entry name" value="Acyl-CoA_dh_M"/>
    <property type="match status" value="1"/>
</dbReference>
<evidence type="ECO:0000259" key="7">
    <source>
        <dbReference type="Pfam" id="PF02770"/>
    </source>
</evidence>
<dbReference type="Gene3D" id="1.20.140.10">
    <property type="entry name" value="Butyryl-CoA Dehydrogenase, subunit A, domain 3"/>
    <property type="match status" value="1"/>
</dbReference>
<dbReference type="Pfam" id="PF02771">
    <property type="entry name" value="Acyl-CoA_dh_N"/>
    <property type="match status" value="1"/>
</dbReference>
<dbReference type="EMBL" id="JAJODE010000041">
    <property type="protein sequence ID" value="MCD4839803.1"/>
    <property type="molecule type" value="Genomic_DNA"/>
</dbReference>
<keyword evidence="3 5" id="KW-0285">Flavoprotein</keyword>
<dbReference type="InterPro" id="IPR046373">
    <property type="entry name" value="Acyl-CoA_Oxase/DH_mid-dom_sf"/>
</dbReference>
<evidence type="ECO:0000256" key="5">
    <source>
        <dbReference type="RuleBase" id="RU362125"/>
    </source>
</evidence>
<dbReference type="InterPro" id="IPR013786">
    <property type="entry name" value="AcylCoA_DH/ox_N"/>
</dbReference>
<feature type="domain" description="Acyl-CoA oxidase/dehydrogenase middle" evidence="7">
    <location>
        <begin position="122"/>
        <end position="217"/>
    </location>
</feature>
<dbReference type="InterPro" id="IPR036250">
    <property type="entry name" value="AcylCo_DH-like_C"/>
</dbReference>
<dbReference type="PIRSF" id="PIRSF016578">
    <property type="entry name" value="HsaA"/>
    <property type="match status" value="1"/>
</dbReference>
<dbReference type="InterPro" id="IPR009075">
    <property type="entry name" value="AcylCo_DH/oxidase_C"/>
</dbReference>
<comment type="similarity">
    <text evidence="2 5">Belongs to the acyl-CoA dehydrogenase family.</text>
</comment>
<evidence type="ECO:0000313" key="9">
    <source>
        <dbReference type="EMBL" id="MCD4839803.1"/>
    </source>
</evidence>
<evidence type="ECO:0000313" key="10">
    <source>
        <dbReference type="Proteomes" id="UP001162836"/>
    </source>
</evidence>
<comment type="cofactor">
    <cofactor evidence="1 5">
        <name>FAD</name>
        <dbReference type="ChEBI" id="CHEBI:57692"/>
    </cofactor>
</comment>
<dbReference type="PROSITE" id="PS00072">
    <property type="entry name" value="ACYL_COA_DH_1"/>
    <property type="match status" value="1"/>
</dbReference>
<dbReference type="Gene3D" id="2.40.110.10">
    <property type="entry name" value="Butyryl-CoA Dehydrogenase, subunit A, domain 2"/>
    <property type="match status" value="1"/>
</dbReference>
<dbReference type="InterPro" id="IPR006091">
    <property type="entry name" value="Acyl-CoA_Oxase/DH_mid-dom"/>
</dbReference>
<dbReference type="Pfam" id="PF00441">
    <property type="entry name" value="Acyl-CoA_dh_1"/>
    <property type="match status" value="1"/>
</dbReference>
<evidence type="ECO:0000256" key="3">
    <source>
        <dbReference type="ARBA" id="ARBA00022630"/>
    </source>
</evidence>
<accession>A0ABS8QKQ6</accession>
<dbReference type="PANTHER" id="PTHR43884:SF41">
    <property type="entry name" value="ACYL-COA DEHYDROGENASE"/>
    <property type="match status" value="1"/>
</dbReference>
<evidence type="ECO:0000256" key="1">
    <source>
        <dbReference type="ARBA" id="ARBA00001974"/>
    </source>
</evidence>
<dbReference type="Proteomes" id="UP001162836">
    <property type="component" value="Unassembled WGS sequence"/>
</dbReference>
<dbReference type="InterPro" id="IPR037069">
    <property type="entry name" value="AcylCoA_DH/ox_N_sf"/>
</dbReference>
<keyword evidence="4 5" id="KW-0274">FAD</keyword>
<evidence type="ECO:0000256" key="4">
    <source>
        <dbReference type="ARBA" id="ARBA00022827"/>
    </source>
</evidence>
<feature type="domain" description="Acyl-CoA dehydrogenase/oxidase N-terminal" evidence="8">
    <location>
        <begin position="6"/>
        <end position="117"/>
    </location>
</feature>
<reference evidence="9 10" key="1">
    <citation type="journal article" date="2023" name="Antonie Van Leeuwenhoek">
        <title>Unveiling the genomic potential of a novel thermostable glycoside hydrolases producing Neobacillus sedimentimangrovi UE25.</title>
        <authorList>
            <person name="Ejaz U."/>
            <person name="Saleem F."/>
            <person name="Rashid R."/>
            <person name="Hasan K.A."/>
            <person name="Syed M.N."/>
            <person name="Sohail M."/>
        </authorList>
    </citation>
    <scope>NUCLEOTIDE SEQUENCE [LARGE SCALE GENOMIC DNA]</scope>
    <source>
        <strain evidence="9 10">UE25</strain>
    </source>
</reference>
<comment type="caution">
    <text evidence="9">The sequence shown here is derived from an EMBL/GenBank/DDBJ whole genome shotgun (WGS) entry which is preliminary data.</text>
</comment>
<dbReference type="PROSITE" id="PS00073">
    <property type="entry name" value="ACYL_COA_DH_2"/>
    <property type="match status" value="1"/>
</dbReference>
<dbReference type="RefSeq" id="WP_038537867.1">
    <property type="nucleotide sequence ID" value="NZ_JAAFZF010000043.1"/>
</dbReference>
<gene>
    <name evidence="9" type="ORF">LRS37_13175</name>
</gene>
<proteinExistence type="inferred from homology"/>
<dbReference type="CDD" id="cd01158">
    <property type="entry name" value="SCAD_SBCAD"/>
    <property type="match status" value="1"/>
</dbReference>
<dbReference type="Gene3D" id="1.10.540.10">
    <property type="entry name" value="Acyl-CoA dehydrogenase/oxidase, N-terminal domain"/>
    <property type="match status" value="1"/>
</dbReference>
<keyword evidence="5" id="KW-0560">Oxidoreductase</keyword>
<dbReference type="PANTHER" id="PTHR43884">
    <property type="entry name" value="ACYL-COA DEHYDROGENASE"/>
    <property type="match status" value="1"/>
</dbReference>